<evidence type="ECO:0000256" key="5">
    <source>
        <dbReference type="SAM" id="Phobius"/>
    </source>
</evidence>
<evidence type="ECO:0000256" key="4">
    <source>
        <dbReference type="ARBA" id="ARBA00023136"/>
    </source>
</evidence>
<sequence length="135" mass="14086">MAGTAALGAVAIYCGLNIAILFWISFAIGRIRVRHQIMVGDGGNAHLAKAMRGHANAIEIMPMTLLALALAALLGAWPSVIHALGLALTIGRVLHGLHFTRAEAPLWQRMIGFGLSMASMLASAATAVFMGLSAL</sequence>
<keyword evidence="4 5" id="KW-0472">Membrane</keyword>
<comment type="caution">
    <text evidence="6">The sequence shown here is derived from an EMBL/GenBank/DDBJ whole genome shotgun (WGS) entry which is preliminary data.</text>
</comment>
<dbReference type="InterPro" id="IPR023352">
    <property type="entry name" value="MAPEG-like_dom_sf"/>
</dbReference>
<evidence type="ECO:0000256" key="2">
    <source>
        <dbReference type="ARBA" id="ARBA00022692"/>
    </source>
</evidence>
<dbReference type="RefSeq" id="WP_007066592.1">
    <property type="nucleotide sequence ID" value="NZ_DS022272.1"/>
</dbReference>
<dbReference type="HOGENOM" id="CLU_134926_1_0_5"/>
<proteinExistence type="predicted"/>
<dbReference type="Pfam" id="PF01124">
    <property type="entry name" value="MAPEG"/>
    <property type="match status" value="1"/>
</dbReference>
<feature type="transmembrane region" description="Helical" evidence="5">
    <location>
        <begin position="6"/>
        <end position="28"/>
    </location>
</feature>
<dbReference type="EMBL" id="AATP01000001">
    <property type="protein sequence ID" value="EAU42618.1"/>
    <property type="molecule type" value="Genomic_DNA"/>
</dbReference>
<keyword evidence="2 5" id="KW-0812">Transmembrane</keyword>
<gene>
    <name evidence="6" type="ORF">FP2506_07251</name>
</gene>
<reference evidence="6 7" key="1">
    <citation type="journal article" date="2010" name="J. Bacteriol.">
        <title>Genome sequence of Fulvimarina pelagi HTCC2506T, a Mn(II)-oxidizing alphaproteobacterium possessing an aerobic anoxygenic photosynthetic gene cluster and Xanthorhodopsin.</title>
        <authorList>
            <person name="Kang I."/>
            <person name="Oh H.M."/>
            <person name="Lim S.I."/>
            <person name="Ferriera S."/>
            <person name="Giovannoni S.J."/>
            <person name="Cho J.C."/>
        </authorList>
    </citation>
    <scope>NUCLEOTIDE SEQUENCE [LARGE SCALE GENOMIC DNA]</scope>
    <source>
        <strain evidence="6 7">HTCC2506</strain>
    </source>
</reference>
<dbReference type="PANTHER" id="PTHR35814:SF1">
    <property type="entry name" value="GLUTATHIONE S-TRANSFERASE-RELATED"/>
    <property type="match status" value="1"/>
</dbReference>
<evidence type="ECO:0000313" key="7">
    <source>
        <dbReference type="Proteomes" id="UP000004310"/>
    </source>
</evidence>
<keyword evidence="3 5" id="KW-1133">Transmembrane helix</keyword>
<evidence type="ECO:0008006" key="8">
    <source>
        <dbReference type="Google" id="ProtNLM"/>
    </source>
</evidence>
<protein>
    <recommendedName>
        <fullName evidence="8">Glutathione S-transferase</fullName>
    </recommendedName>
</protein>
<organism evidence="6 7">
    <name type="scientific">Fulvimarina pelagi HTCC2506</name>
    <dbReference type="NCBI Taxonomy" id="314231"/>
    <lineage>
        <taxon>Bacteria</taxon>
        <taxon>Pseudomonadati</taxon>
        <taxon>Pseudomonadota</taxon>
        <taxon>Alphaproteobacteria</taxon>
        <taxon>Hyphomicrobiales</taxon>
        <taxon>Aurantimonadaceae</taxon>
        <taxon>Fulvimarina</taxon>
    </lineage>
</organism>
<dbReference type="Gene3D" id="1.20.120.550">
    <property type="entry name" value="Membrane associated eicosanoid/glutathione metabolism-like domain"/>
    <property type="match status" value="1"/>
</dbReference>
<dbReference type="AlphaFoldDB" id="Q0G6U6"/>
<feature type="transmembrane region" description="Helical" evidence="5">
    <location>
        <begin position="110"/>
        <end position="132"/>
    </location>
</feature>
<dbReference type="PANTHER" id="PTHR35814">
    <property type="match status" value="1"/>
</dbReference>
<name>Q0G6U6_9HYPH</name>
<evidence type="ECO:0000256" key="1">
    <source>
        <dbReference type="ARBA" id="ARBA00004370"/>
    </source>
</evidence>
<dbReference type="SUPFAM" id="SSF161084">
    <property type="entry name" value="MAPEG domain-like"/>
    <property type="match status" value="1"/>
</dbReference>
<evidence type="ECO:0000256" key="3">
    <source>
        <dbReference type="ARBA" id="ARBA00022989"/>
    </source>
</evidence>
<feature type="transmembrane region" description="Helical" evidence="5">
    <location>
        <begin position="65"/>
        <end position="90"/>
    </location>
</feature>
<comment type="subcellular location">
    <subcellularLocation>
        <location evidence="1">Membrane</location>
    </subcellularLocation>
</comment>
<dbReference type="GO" id="GO:0016020">
    <property type="term" value="C:membrane"/>
    <property type="evidence" value="ECO:0007669"/>
    <property type="project" value="UniProtKB-SubCell"/>
</dbReference>
<keyword evidence="7" id="KW-1185">Reference proteome</keyword>
<dbReference type="STRING" id="217511.GCA_001463845_00223"/>
<dbReference type="InterPro" id="IPR001129">
    <property type="entry name" value="Membr-assoc_MAPEG"/>
</dbReference>
<dbReference type="eggNOG" id="COG3788">
    <property type="taxonomic scope" value="Bacteria"/>
</dbReference>
<evidence type="ECO:0000313" key="6">
    <source>
        <dbReference type="EMBL" id="EAU42618.1"/>
    </source>
</evidence>
<dbReference type="Proteomes" id="UP000004310">
    <property type="component" value="Unassembled WGS sequence"/>
</dbReference>
<accession>Q0G6U6</accession>